<evidence type="ECO:0000313" key="1">
    <source>
        <dbReference type="EMBL" id="EGR32252.1"/>
    </source>
</evidence>
<accession>G0QRA0</accession>
<dbReference type="Proteomes" id="UP000008983">
    <property type="component" value="Unassembled WGS sequence"/>
</dbReference>
<keyword evidence="2" id="KW-1185">Reference proteome</keyword>
<dbReference type="RefSeq" id="XP_004035738.1">
    <property type="nucleotide sequence ID" value="XM_004035690.1"/>
</dbReference>
<organism evidence="1 2">
    <name type="scientific">Ichthyophthirius multifiliis</name>
    <name type="common">White spot disease agent</name>
    <name type="synonym">Ich</name>
    <dbReference type="NCBI Taxonomy" id="5932"/>
    <lineage>
        <taxon>Eukaryota</taxon>
        <taxon>Sar</taxon>
        <taxon>Alveolata</taxon>
        <taxon>Ciliophora</taxon>
        <taxon>Intramacronucleata</taxon>
        <taxon>Oligohymenophorea</taxon>
        <taxon>Hymenostomatida</taxon>
        <taxon>Ophryoglenina</taxon>
        <taxon>Ichthyophthirius</taxon>
    </lineage>
</organism>
<dbReference type="AlphaFoldDB" id="G0QRA0"/>
<dbReference type="InParanoid" id="G0QRA0"/>
<proteinExistence type="predicted"/>
<sequence>MPLMFEMFLLCNSLIKQTQNKSLQQNLNIQKLYKDLKLLLIIKKIEIYNNKLILEKRIPKIIFSKTKIIIYNKILQMMIMKMKKKFFQKIKVKQGLCYILNYLKKGYNKMMFYGYQEPILQKI</sequence>
<reference evidence="1 2" key="1">
    <citation type="submission" date="2011-07" db="EMBL/GenBank/DDBJ databases">
        <authorList>
            <person name="Coyne R."/>
            <person name="Brami D."/>
            <person name="Johnson J."/>
            <person name="Hostetler J."/>
            <person name="Hannick L."/>
            <person name="Clark T."/>
            <person name="Cassidy-Hanley D."/>
            <person name="Inman J."/>
        </authorList>
    </citation>
    <scope>NUCLEOTIDE SEQUENCE [LARGE SCALE GENOMIC DNA]</scope>
    <source>
        <strain evidence="1 2">G5</strain>
    </source>
</reference>
<name>G0QRA0_ICHMU</name>
<dbReference type="EMBL" id="GL983744">
    <property type="protein sequence ID" value="EGR32252.1"/>
    <property type="molecule type" value="Genomic_DNA"/>
</dbReference>
<gene>
    <name evidence="1" type="ORF">IMG5_091010</name>
</gene>
<evidence type="ECO:0000313" key="2">
    <source>
        <dbReference type="Proteomes" id="UP000008983"/>
    </source>
</evidence>
<protein>
    <submittedName>
        <fullName evidence="1">Uncharacterized protein</fullName>
    </submittedName>
</protein>
<dbReference type="GeneID" id="14908424"/>